<name>A0ABZ2BU57_9RHOB</name>
<evidence type="ECO:0000313" key="2">
    <source>
        <dbReference type="Proteomes" id="UP001318682"/>
    </source>
</evidence>
<protein>
    <submittedName>
        <fullName evidence="1">Uncharacterized protein</fullName>
    </submittedName>
</protein>
<sequence>MRCSLMPQVGVATEPDPSSVITLPTHIKTTFWIGSASKTFYFSHKRLCLTLIKVNNFQGGQRYELAEPRAGNPPNSGQG</sequence>
<evidence type="ECO:0000313" key="1">
    <source>
        <dbReference type="EMBL" id="WVX48730.1"/>
    </source>
</evidence>
<gene>
    <name evidence="1" type="ORF">ROLI_018110</name>
</gene>
<keyword evidence="2" id="KW-1185">Reference proteome</keyword>
<dbReference type="EMBL" id="CP143423">
    <property type="protein sequence ID" value="WVX48730.1"/>
    <property type="molecule type" value="Genomic_DNA"/>
</dbReference>
<accession>A0ABZ2BU57</accession>
<proteinExistence type="predicted"/>
<reference evidence="2" key="1">
    <citation type="submission" date="2024-01" db="EMBL/GenBank/DDBJ databases">
        <title>Roseobacter fucihabitans sp. nov., isolated from the brown alga Fucus spiralis.</title>
        <authorList>
            <person name="Hahnke S."/>
            <person name="Berger M."/>
            <person name="Schlingloff A."/>
            <person name="Athale I."/>
            <person name="Neumann-Schaal M."/>
            <person name="Adenaya A."/>
            <person name="Poehlein A."/>
            <person name="Daniel R."/>
            <person name="Pertersen J."/>
            <person name="Brinkhoff T."/>
        </authorList>
    </citation>
    <scope>NUCLEOTIDE SEQUENCE [LARGE SCALE GENOMIC DNA]</scope>
    <source>
        <strain evidence="2">B14</strain>
    </source>
</reference>
<organism evidence="1 2">
    <name type="scientific">Roseobacter fucihabitans</name>
    <dbReference type="NCBI Taxonomy" id="1537242"/>
    <lineage>
        <taxon>Bacteria</taxon>
        <taxon>Pseudomonadati</taxon>
        <taxon>Pseudomonadota</taxon>
        <taxon>Alphaproteobacteria</taxon>
        <taxon>Rhodobacterales</taxon>
        <taxon>Roseobacteraceae</taxon>
        <taxon>Roseobacter</taxon>
    </lineage>
</organism>
<dbReference type="Proteomes" id="UP001318682">
    <property type="component" value="Chromosome"/>
</dbReference>